<dbReference type="InterPro" id="IPR001789">
    <property type="entry name" value="Sig_transdc_resp-reg_receiver"/>
</dbReference>
<dbReference type="PANTHER" id="PTHR48111">
    <property type="entry name" value="REGULATOR OF RPOS"/>
    <property type="match status" value="1"/>
</dbReference>
<dbReference type="InterPro" id="IPR011006">
    <property type="entry name" value="CheY-like_superfamily"/>
</dbReference>
<dbReference type="STRING" id="112901.SAMN04488500_10965"/>
<proteinExistence type="predicted"/>
<dbReference type="SMART" id="SM00448">
    <property type="entry name" value="REC"/>
    <property type="match status" value="1"/>
</dbReference>
<dbReference type="GO" id="GO:0032993">
    <property type="term" value="C:protein-DNA complex"/>
    <property type="evidence" value="ECO:0007669"/>
    <property type="project" value="TreeGrafter"/>
</dbReference>
<gene>
    <name evidence="10" type="ORF">SAMN04488500_10965</name>
</gene>
<feature type="domain" description="OmpR/PhoB-type" evidence="9">
    <location>
        <begin position="125"/>
        <end position="219"/>
    </location>
</feature>
<dbReference type="InterPro" id="IPR001867">
    <property type="entry name" value="OmpR/PhoB-type_DNA-bd"/>
</dbReference>
<evidence type="ECO:0000313" key="11">
    <source>
        <dbReference type="Proteomes" id="UP000192738"/>
    </source>
</evidence>
<dbReference type="Gene3D" id="1.10.10.10">
    <property type="entry name" value="Winged helix-like DNA-binding domain superfamily/Winged helix DNA-binding domain"/>
    <property type="match status" value="1"/>
</dbReference>
<dbReference type="PANTHER" id="PTHR48111:SF22">
    <property type="entry name" value="REGULATOR OF RPOS"/>
    <property type="match status" value="1"/>
</dbReference>
<dbReference type="PROSITE" id="PS51755">
    <property type="entry name" value="OMPR_PHOB"/>
    <property type="match status" value="1"/>
</dbReference>
<dbReference type="GO" id="GO:0006355">
    <property type="term" value="P:regulation of DNA-templated transcription"/>
    <property type="evidence" value="ECO:0007669"/>
    <property type="project" value="InterPro"/>
</dbReference>
<feature type="domain" description="Response regulatory" evidence="8">
    <location>
        <begin position="2"/>
        <end position="116"/>
    </location>
</feature>
<feature type="DNA-binding region" description="OmpR/PhoB-type" evidence="7">
    <location>
        <begin position="125"/>
        <end position="219"/>
    </location>
</feature>
<organism evidence="10 11">
    <name type="scientific">Sporomusa malonica</name>
    <dbReference type="NCBI Taxonomy" id="112901"/>
    <lineage>
        <taxon>Bacteria</taxon>
        <taxon>Bacillati</taxon>
        <taxon>Bacillota</taxon>
        <taxon>Negativicutes</taxon>
        <taxon>Selenomonadales</taxon>
        <taxon>Sporomusaceae</taxon>
        <taxon>Sporomusa</taxon>
    </lineage>
</organism>
<feature type="modified residue" description="4-aspartylphosphate" evidence="6">
    <location>
        <position position="51"/>
    </location>
</feature>
<dbReference type="Gene3D" id="6.10.250.690">
    <property type="match status" value="1"/>
</dbReference>
<dbReference type="InterPro" id="IPR039420">
    <property type="entry name" value="WalR-like"/>
</dbReference>
<dbReference type="RefSeq" id="WP_084575970.1">
    <property type="nucleotide sequence ID" value="NZ_CP155572.1"/>
</dbReference>
<dbReference type="Proteomes" id="UP000192738">
    <property type="component" value="Unassembled WGS sequence"/>
</dbReference>
<dbReference type="EMBL" id="FWXI01000009">
    <property type="protein sequence ID" value="SMC79111.1"/>
    <property type="molecule type" value="Genomic_DNA"/>
</dbReference>
<keyword evidence="3" id="KW-0805">Transcription regulation</keyword>
<dbReference type="SMART" id="SM00862">
    <property type="entry name" value="Trans_reg_C"/>
    <property type="match status" value="1"/>
</dbReference>
<dbReference type="AlphaFoldDB" id="A0A1W2C1Y7"/>
<keyword evidence="2" id="KW-0902">Two-component regulatory system</keyword>
<dbReference type="Pfam" id="PF00486">
    <property type="entry name" value="Trans_reg_C"/>
    <property type="match status" value="1"/>
</dbReference>
<dbReference type="OrthoDB" id="2373414at2"/>
<accession>A0A1W2C1Y7</accession>
<dbReference type="CDD" id="cd00383">
    <property type="entry name" value="trans_reg_C"/>
    <property type="match status" value="1"/>
</dbReference>
<evidence type="ECO:0000256" key="1">
    <source>
        <dbReference type="ARBA" id="ARBA00022553"/>
    </source>
</evidence>
<evidence type="ECO:0000313" key="10">
    <source>
        <dbReference type="EMBL" id="SMC79111.1"/>
    </source>
</evidence>
<evidence type="ECO:0000256" key="3">
    <source>
        <dbReference type="ARBA" id="ARBA00023015"/>
    </source>
</evidence>
<dbReference type="InterPro" id="IPR016032">
    <property type="entry name" value="Sig_transdc_resp-reg_C-effctor"/>
</dbReference>
<reference evidence="10 11" key="1">
    <citation type="submission" date="2017-04" db="EMBL/GenBank/DDBJ databases">
        <authorList>
            <person name="Afonso C.L."/>
            <person name="Miller P.J."/>
            <person name="Scott M.A."/>
            <person name="Spackman E."/>
            <person name="Goraichik I."/>
            <person name="Dimitrov K.M."/>
            <person name="Suarez D.L."/>
            <person name="Swayne D.E."/>
        </authorList>
    </citation>
    <scope>NUCLEOTIDE SEQUENCE [LARGE SCALE GENOMIC DNA]</scope>
    <source>
        <strain evidence="10 11">DSM 5090</strain>
    </source>
</reference>
<evidence type="ECO:0000259" key="8">
    <source>
        <dbReference type="PROSITE" id="PS50110"/>
    </source>
</evidence>
<evidence type="ECO:0000256" key="5">
    <source>
        <dbReference type="ARBA" id="ARBA00023163"/>
    </source>
</evidence>
<evidence type="ECO:0000259" key="9">
    <source>
        <dbReference type="PROSITE" id="PS51755"/>
    </source>
</evidence>
<dbReference type="SUPFAM" id="SSF46894">
    <property type="entry name" value="C-terminal effector domain of the bipartite response regulators"/>
    <property type="match status" value="1"/>
</dbReference>
<dbReference type="GO" id="GO:0000156">
    <property type="term" value="F:phosphorelay response regulator activity"/>
    <property type="evidence" value="ECO:0007669"/>
    <property type="project" value="TreeGrafter"/>
</dbReference>
<dbReference type="Gene3D" id="3.40.50.2300">
    <property type="match status" value="1"/>
</dbReference>
<keyword evidence="5" id="KW-0804">Transcription</keyword>
<dbReference type="GO" id="GO:0005829">
    <property type="term" value="C:cytosol"/>
    <property type="evidence" value="ECO:0007669"/>
    <property type="project" value="TreeGrafter"/>
</dbReference>
<dbReference type="SUPFAM" id="SSF52172">
    <property type="entry name" value="CheY-like"/>
    <property type="match status" value="1"/>
</dbReference>
<keyword evidence="1 6" id="KW-0597">Phosphoprotein</keyword>
<protein>
    <submittedName>
        <fullName evidence="10">DNA-binding response regulator, OmpR family, contains REC and winged-helix (WHTH) domain</fullName>
    </submittedName>
</protein>
<evidence type="ECO:0000256" key="6">
    <source>
        <dbReference type="PROSITE-ProRule" id="PRU00169"/>
    </source>
</evidence>
<sequence>MRLLLVEDEYRLSEALSHILKKHGYAVDSAFDGETGLDMAATGVYDILILDRMLPVRDGISVLKEFRVLGFETPVIFLTAKDSTKDRVEGLDSGADDYLVKPFSSEELLARLRALSRRQTKHLTNDKLEAAGWMLDPLRCEVTKDNEIVKLTAKEALLLELLMRNYGLVVSKERIWEKVWGFQTNIEIANVDLYIHYLRRKLNTSYIKTVRGIGYYLKEESHVS</sequence>
<evidence type="ECO:0000256" key="4">
    <source>
        <dbReference type="ARBA" id="ARBA00023125"/>
    </source>
</evidence>
<dbReference type="InterPro" id="IPR036388">
    <property type="entry name" value="WH-like_DNA-bd_sf"/>
</dbReference>
<name>A0A1W2C1Y7_9FIRM</name>
<keyword evidence="4 7" id="KW-0238">DNA-binding</keyword>
<dbReference type="Pfam" id="PF00072">
    <property type="entry name" value="Response_reg"/>
    <property type="match status" value="1"/>
</dbReference>
<evidence type="ECO:0000256" key="7">
    <source>
        <dbReference type="PROSITE-ProRule" id="PRU01091"/>
    </source>
</evidence>
<keyword evidence="11" id="KW-1185">Reference proteome</keyword>
<dbReference type="PROSITE" id="PS50110">
    <property type="entry name" value="RESPONSE_REGULATORY"/>
    <property type="match status" value="1"/>
</dbReference>
<evidence type="ECO:0000256" key="2">
    <source>
        <dbReference type="ARBA" id="ARBA00023012"/>
    </source>
</evidence>
<dbReference type="GO" id="GO:0000976">
    <property type="term" value="F:transcription cis-regulatory region binding"/>
    <property type="evidence" value="ECO:0007669"/>
    <property type="project" value="TreeGrafter"/>
</dbReference>